<evidence type="ECO:0000313" key="1">
    <source>
        <dbReference type="EMBL" id="SEH87246.1"/>
    </source>
</evidence>
<accession>A0A1H6LF82</accession>
<dbReference type="PROSITE" id="PS51257">
    <property type="entry name" value="PROKAR_LIPOPROTEIN"/>
    <property type="match status" value="1"/>
</dbReference>
<dbReference type="STRING" id="420404.SAMN05421793_14312"/>
<name>A0A1H6LF82_9FLAO</name>
<reference evidence="2" key="1">
    <citation type="submission" date="2016-10" db="EMBL/GenBank/DDBJ databases">
        <authorList>
            <person name="Varghese N."/>
            <person name="Submissions S."/>
        </authorList>
    </citation>
    <scope>NUCLEOTIDE SEQUENCE [LARGE SCALE GENOMIC DNA]</scope>
    <source>
        <strain evidence="2">DSM 19326</strain>
    </source>
</reference>
<sequence length="167" mass="18881">MKQRISIILSAIILLFSCRGDDNDYQVVDQVLNLYVKSQDGQDLLDSEVEGSYSSVTLLDLLSETALTTVSGSSLLKDVKDTTYLDYAGGATRLLKDSISPEQKTYYSKFIIRYSKTVNTQAVNDDDTIEIHYKWTPSLFELSKLWYNDELKFTKVSGQPNIITIVK</sequence>
<dbReference type="EMBL" id="FNWX01000043">
    <property type="protein sequence ID" value="SEH87246.1"/>
    <property type="molecule type" value="Genomic_DNA"/>
</dbReference>
<organism evidence="1 2">
    <name type="scientific">Epilithonimonas hominis</name>
    <dbReference type="NCBI Taxonomy" id="420404"/>
    <lineage>
        <taxon>Bacteria</taxon>
        <taxon>Pseudomonadati</taxon>
        <taxon>Bacteroidota</taxon>
        <taxon>Flavobacteriia</taxon>
        <taxon>Flavobacteriales</taxon>
        <taxon>Weeksellaceae</taxon>
        <taxon>Chryseobacterium group</taxon>
        <taxon>Epilithonimonas</taxon>
    </lineage>
</organism>
<evidence type="ECO:0000313" key="2">
    <source>
        <dbReference type="Proteomes" id="UP000198555"/>
    </source>
</evidence>
<dbReference type="RefSeq" id="WP_089770750.1">
    <property type="nucleotide sequence ID" value="NZ_FNWX01000043.1"/>
</dbReference>
<gene>
    <name evidence="1" type="ORF">SAMN05421793_14312</name>
</gene>
<proteinExistence type="predicted"/>
<protein>
    <submittedName>
        <fullName evidence="1">Uncharacterized protein</fullName>
    </submittedName>
</protein>
<dbReference type="Proteomes" id="UP000198555">
    <property type="component" value="Unassembled WGS sequence"/>
</dbReference>
<keyword evidence="2" id="KW-1185">Reference proteome</keyword>
<dbReference type="AlphaFoldDB" id="A0A1H6LF82"/>